<keyword evidence="3" id="KW-0614">Plasmid</keyword>
<dbReference type="NCBIfam" id="TIGR02964">
    <property type="entry name" value="xanthine_xdhC"/>
    <property type="match status" value="1"/>
</dbReference>
<dbReference type="PANTHER" id="PTHR30388:SF6">
    <property type="entry name" value="XANTHINE DEHYDROGENASE SUBUNIT A-RELATED"/>
    <property type="match status" value="1"/>
</dbReference>
<evidence type="ECO:0000259" key="1">
    <source>
        <dbReference type="Pfam" id="PF02625"/>
    </source>
</evidence>
<feature type="domain" description="XdhC- CoxI" evidence="1">
    <location>
        <begin position="10"/>
        <end position="65"/>
    </location>
</feature>
<dbReference type="Gene3D" id="3.40.50.720">
    <property type="entry name" value="NAD(P)-binding Rossmann-like Domain"/>
    <property type="match status" value="1"/>
</dbReference>
<proteinExistence type="predicted"/>
<name>A0AAU8AQC1_9RHOB</name>
<protein>
    <submittedName>
        <fullName evidence="3">Xanthine dehydrogenase accessory protein XdhC</fullName>
    </submittedName>
</protein>
<dbReference type="InterPro" id="IPR003777">
    <property type="entry name" value="XdhC_CoxI"/>
</dbReference>
<dbReference type="Pfam" id="PF02625">
    <property type="entry name" value="XdhC_CoxI"/>
    <property type="match status" value="1"/>
</dbReference>
<dbReference type="AlphaFoldDB" id="A0AAU8AQC1"/>
<dbReference type="InterPro" id="IPR052698">
    <property type="entry name" value="MoCofactor_Util/Proc"/>
</dbReference>
<gene>
    <name evidence="3" type="primary">xdhC</name>
    <name evidence="3" type="ORF">PVT71_23735</name>
</gene>
<dbReference type="PANTHER" id="PTHR30388">
    <property type="entry name" value="ALDEHYDE OXIDOREDUCTASE MOLYBDENUM COFACTOR ASSEMBLY PROTEIN"/>
    <property type="match status" value="1"/>
</dbReference>
<evidence type="ECO:0000313" key="3">
    <source>
        <dbReference type="EMBL" id="XCC96712.1"/>
    </source>
</evidence>
<dbReference type="InterPro" id="IPR014308">
    <property type="entry name" value="Xanthine_DH_XdhC"/>
</dbReference>
<sequence length="275" mass="29079">MSLLESFLATPAPVARLRLSRVRGSSPREAGCEMYVSEGARHGTIGGGQLEHRAIAAARGMLARGDLAATLDLPLGPEIGQCCGGRVEVSIARMGAQDRRAAQARAAEEAARLPMVQIHGAGHVGRALAELMQHLPVRCLLVDERAEELALCTARVETVLSPLPELEIAMAPPGSAFIVLTHDHALDFLCASAALRRGDARYVGLIGSATKREKFRRFARHECDGLSDEALTCPIGAQGSRDKRPEVIAAFVVAEVLTALTSARSGARPVAIAAE</sequence>
<feature type="domain" description="XdhC Rossmann" evidence="2">
    <location>
        <begin position="117"/>
        <end position="256"/>
    </location>
</feature>
<reference evidence="3" key="1">
    <citation type="submission" date="2023-02" db="EMBL/GenBank/DDBJ databases">
        <title>Description and genomic characterization of Salipiger bruguierae sp. nov., isolated from the sediment of mangrove plant Bruguiera sexangula.</title>
        <authorList>
            <person name="Long M."/>
        </authorList>
    </citation>
    <scope>NUCLEOTIDE SEQUENCE</scope>
    <source>
        <strain evidence="3">H15</strain>
        <plasmid evidence="3">unnamed1</plasmid>
    </source>
</reference>
<accession>A0AAU8AQC1</accession>
<dbReference type="RefSeq" id="WP_353475605.1">
    <property type="nucleotide sequence ID" value="NZ_CP123386.1"/>
</dbReference>
<dbReference type="InterPro" id="IPR027051">
    <property type="entry name" value="XdhC_Rossmann_dom"/>
</dbReference>
<dbReference type="Pfam" id="PF13478">
    <property type="entry name" value="XdhC_C"/>
    <property type="match status" value="1"/>
</dbReference>
<evidence type="ECO:0000259" key="2">
    <source>
        <dbReference type="Pfam" id="PF13478"/>
    </source>
</evidence>
<dbReference type="EMBL" id="CP123386">
    <property type="protein sequence ID" value="XCC96712.1"/>
    <property type="molecule type" value="Genomic_DNA"/>
</dbReference>
<geneLocation type="plasmid" evidence="3">
    <name>unnamed1</name>
</geneLocation>
<organism evidence="3">
    <name type="scientific">Alloyangia sp. H15</name>
    <dbReference type="NCBI Taxonomy" id="3029062"/>
    <lineage>
        <taxon>Bacteria</taxon>
        <taxon>Pseudomonadati</taxon>
        <taxon>Pseudomonadota</taxon>
        <taxon>Alphaproteobacteria</taxon>
        <taxon>Rhodobacterales</taxon>
        <taxon>Roseobacteraceae</taxon>
        <taxon>Alloyangia</taxon>
    </lineage>
</organism>